<evidence type="ECO:0000313" key="3">
    <source>
        <dbReference type="Proteomes" id="UP000005953"/>
    </source>
</evidence>
<feature type="signal peptide" evidence="1">
    <location>
        <begin position="1"/>
        <end position="16"/>
    </location>
</feature>
<evidence type="ECO:0000313" key="2">
    <source>
        <dbReference type="EMBL" id="EAR08829.1"/>
    </source>
</evidence>
<dbReference type="RefSeq" id="WP_008047693.1">
    <property type="nucleotide sequence ID" value="NZ_CH724154.1"/>
</dbReference>
<organism evidence="2 3">
    <name type="scientific">Reinekea blandensis MED297</name>
    <dbReference type="NCBI Taxonomy" id="314283"/>
    <lineage>
        <taxon>Bacteria</taxon>
        <taxon>Pseudomonadati</taxon>
        <taxon>Pseudomonadota</taxon>
        <taxon>Gammaproteobacteria</taxon>
        <taxon>Oceanospirillales</taxon>
        <taxon>Saccharospirillaceae</taxon>
        <taxon>Reinekea</taxon>
    </lineage>
</organism>
<reference evidence="2 3" key="1">
    <citation type="submission" date="2006-02" db="EMBL/GenBank/DDBJ databases">
        <authorList>
            <person name="Pinhassi J."/>
            <person name="Pedros-Alio C."/>
            <person name="Ferriera S."/>
            <person name="Johnson J."/>
            <person name="Kravitz S."/>
            <person name="Halpern A."/>
            <person name="Remington K."/>
            <person name="Beeson K."/>
            <person name="Tran B."/>
            <person name="Rogers Y.-H."/>
            <person name="Friedman R."/>
            <person name="Venter J.C."/>
        </authorList>
    </citation>
    <scope>NUCLEOTIDE SEQUENCE [LARGE SCALE GENOMIC DNA]</scope>
    <source>
        <strain evidence="2 3">MED297</strain>
    </source>
</reference>
<accession>A4BG34</accession>
<proteinExistence type="predicted"/>
<dbReference type="HOGENOM" id="CLU_821034_0_0_6"/>
<dbReference type="EMBL" id="AAOE01000015">
    <property type="protein sequence ID" value="EAR08829.1"/>
    <property type="molecule type" value="Genomic_DNA"/>
</dbReference>
<evidence type="ECO:0000256" key="1">
    <source>
        <dbReference type="SAM" id="SignalP"/>
    </source>
</evidence>
<sequence length="338" mass="38012">MRFMSLLCAVMPTVMGATITTEMHGVTPHSDLPTLHVWKYSDVSTAGSHALSTNSELGEKGTVHIIPSGPPPMHFDEKSYIAWDLAVNGNTVHNVIIDTNWMRFPGIETLVLDREVAQRTMSLVAGQALNSDIFYRHYVTRFSLNYFDPFVYLGAREKRKYLDFFAGENIYIQSLAKGLSDNYASVSDKVITKEQWVSYSRHKVDGNSLHSTLVDDDIAPHMVFIRGIRNDRYLTPGEDSSLQERTISLDMDIALNKDALINRVQLNEPALFVNLVSLNMTCRDKSAVQVLNWILNDVVSLSDTPDVHGKYVLSAAILYNKTMACLQQHQDAKLGEKR</sequence>
<name>A4BG34_9GAMM</name>
<comment type="caution">
    <text evidence="2">The sequence shown here is derived from an EMBL/GenBank/DDBJ whole genome shotgun (WGS) entry which is preliminary data.</text>
</comment>
<keyword evidence="3" id="KW-1185">Reference proteome</keyword>
<protein>
    <submittedName>
        <fullName evidence="2">Uncharacterized protein</fullName>
    </submittedName>
</protein>
<keyword evidence="1" id="KW-0732">Signal</keyword>
<dbReference type="AlphaFoldDB" id="A4BG34"/>
<dbReference type="Proteomes" id="UP000005953">
    <property type="component" value="Unassembled WGS sequence"/>
</dbReference>
<gene>
    <name evidence="2" type="ORF">MED297_04147</name>
</gene>
<dbReference type="STRING" id="314283.MED297_04147"/>
<feature type="chain" id="PRO_5002665285" evidence="1">
    <location>
        <begin position="17"/>
        <end position="338"/>
    </location>
</feature>